<evidence type="ECO:0000313" key="2">
    <source>
        <dbReference type="Proteomes" id="UP000298652"/>
    </source>
</evidence>
<reference evidence="1" key="1">
    <citation type="submission" date="2019-03" db="EMBL/GenBank/DDBJ databases">
        <title>WGS assembly of Setaria viridis.</title>
        <authorList>
            <person name="Huang P."/>
            <person name="Jenkins J."/>
            <person name="Grimwood J."/>
            <person name="Barry K."/>
            <person name="Healey A."/>
            <person name="Mamidi S."/>
            <person name="Sreedasyam A."/>
            <person name="Shu S."/>
            <person name="Feldman M."/>
            <person name="Wu J."/>
            <person name="Yu Y."/>
            <person name="Chen C."/>
            <person name="Johnson J."/>
            <person name="Rokhsar D."/>
            <person name="Baxter I."/>
            <person name="Schmutz J."/>
            <person name="Brutnell T."/>
            <person name="Kellogg E."/>
        </authorList>
    </citation>
    <scope>NUCLEOTIDE SEQUENCE [LARGE SCALE GENOMIC DNA]</scope>
</reference>
<name>A0A4U6VS79_SETVI</name>
<dbReference type="Gramene" id="TKW31785">
    <property type="protein sequence ID" value="TKW31785"/>
    <property type="gene ID" value="SEVIR_2G129266v2"/>
</dbReference>
<gene>
    <name evidence="1" type="ORF">SEVIR_2G129266v2</name>
</gene>
<proteinExistence type="predicted"/>
<organism evidence="1 2">
    <name type="scientific">Setaria viridis</name>
    <name type="common">Green bristlegrass</name>
    <name type="synonym">Setaria italica subsp. viridis</name>
    <dbReference type="NCBI Taxonomy" id="4556"/>
    <lineage>
        <taxon>Eukaryota</taxon>
        <taxon>Viridiplantae</taxon>
        <taxon>Streptophyta</taxon>
        <taxon>Embryophyta</taxon>
        <taxon>Tracheophyta</taxon>
        <taxon>Spermatophyta</taxon>
        <taxon>Magnoliopsida</taxon>
        <taxon>Liliopsida</taxon>
        <taxon>Poales</taxon>
        <taxon>Poaceae</taxon>
        <taxon>PACMAD clade</taxon>
        <taxon>Panicoideae</taxon>
        <taxon>Panicodae</taxon>
        <taxon>Paniceae</taxon>
        <taxon>Cenchrinae</taxon>
        <taxon>Setaria</taxon>
    </lineage>
</organism>
<accession>A0A4U6VS79</accession>
<evidence type="ECO:0000313" key="1">
    <source>
        <dbReference type="EMBL" id="TKW31785.1"/>
    </source>
</evidence>
<sequence>MLPGGVLLFGNKDAYDFSLAKIRSETCSDT</sequence>
<protein>
    <submittedName>
        <fullName evidence="1">Uncharacterized protein</fullName>
    </submittedName>
</protein>
<dbReference type="EMBL" id="CM016553">
    <property type="protein sequence ID" value="TKW31785.1"/>
    <property type="molecule type" value="Genomic_DNA"/>
</dbReference>
<keyword evidence="2" id="KW-1185">Reference proteome</keyword>
<dbReference type="Proteomes" id="UP000298652">
    <property type="component" value="Chromosome 2"/>
</dbReference>
<dbReference type="AlphaFoldDB" id="A0A4U6VS79"/>